<sequence>MANEKRSSKKTGGGRVTPKKSARTDATPGTSAGSPGASTRYTPPAPRSQTMSARWVPIVMLILFGLGLLIIFLHYVDLLIPGATSNWWLLGGLGCILAGIITATQYR</sequence>
<dbReference type="Pfam" id="PF06781">
    <property type="entry name" value="CrgA"/>
    <property type="match status" value="1"/>
</dbReference>
<dbReference type="EMBL" id="CAEZUP010000067">
    <property type="protein sequence ID" value="CAB4616643.1"/>
    <property type="molecule type" value="Genomic_DNA"/>
</dbReference>
<evidence type="ECO:0000256" key="2">
    <source>
        <dbReference type="ARBA" id="ARBA00022692"/>
    </source>
</evidence>
<keyword evidence="2 6" id="KW-0812">Transmembrane</keyword>
<keyword evidence="1" id="KW-1003">Cell membrane</keyword>
<evidence type="ECO:0000256" key="1">
    <source>
        <dbReference type="ARBA" id="ARBA00022475"/>
    </source>
</evidence>
<name>A0A6J6HVN6_9ZZZZ</name>
<keyword evidence="3 6" id="KW-1133">Transmembrane helix</keyword>
<evidence type="ECO:0000256" key="5">
    <source>
        <dbReference type="SAM" id="MobiDB-lite"/>
    </source>
</evidence>
<reference evidence="7" key="1">
    <citation type="submission" date="2020-05" db="EMBL/GenBank/DDBJ databases">
        <authorList>
            <person name="Chiriac C."/>
            <person name="Salcher M."/>
            <person name="Ghai R."/>
            <person name="Kavagutti S V."/>
        </authorList>
    </citation>
    <scope>NUCLEOTIDE SEQUENCE</scope>
</reference>
<evidence type="ECO:0000256" key="3">
    <source>
        <dbReference type="ARBA" id="ARBA00022989"/>
    </source>
</evidence>
<protein>
    <submittedName>
        <fullName evidence="7">Unannotated protein</fullName>
    </submittedName>
</protein>
<dbReference type="AlphaFoldDB" id="A0A6J6HVN6"/>
<feature type="transmembrane region" description="Helical" evidence="6">
    <location>
        <begin position="55"/>
        <end position="75"/>
    </location>
</feature>
<evidence type="ECO:0000256" key="4">
    <source>
        <dbReference type="ARBA" id="ARBA00023136"/>
    </source>
</evidence>
<accession>A0A6J6HVN6</accession>
<feature type="transmembrane region" description="Helical" evidence="6">
    <location>
        <begin position="87"/>
        <end position="106"/>
    </location>
</feature>
<evidence type="ECO:0000313" key="7">
    <source>
        <dbReference type="EMBL" id="CAB4616643.1"/>
    </source>
</evidence>
<dbReference type="InterPro" id="IPR009619">
    <property type="entry name" value="CrgA"/>
</dbReference>
<feature type="compositionally biased region" description="Polar residues" evidence="5">
    <location>
        <begin position="27"/>
        <end position="49"/>
    </location>
</feature>
<feature type="region of interest" description="Disordered" evidence="5">
    <location>
        <begin position="1"/>
        <end position="49"/>
    </location>
</feature>
<evidence type="ECO:0000256" key="6">
    <source>
        <dbReference type="SAM" id="Phobius"/>
    </source>
</evidence>
<keyword evidence="4 6" id="KW-0472">Membrane</keyword>
<organism evidence="7">
    <name type="scientific">freshwater metagenome</name>
    <dbReference type="NCBI Taxonomy" id="449393"/>
    <lineage>
        <taxon>unclassified sequences</taxon>
        <taxon>metagenomes</taxon>
        <taxon>ecological metagenomes</taxon>
    </lineage>
</organism>
<proteinExistence type="predicted"/>
<gene>
    <name evidence="7" type="ORF">UFOPK1835_01449</name>
</gene>